<dbReference type="Proteomes" id="UP000572268">
    <property type="component" value="Unassembled WGS sequence"/>
</dbReference>
<dbReference type="OrthoDB" id="10298095at2759"/>
<accession>A0A7J6LW21</accession>
<dbReference type="AlphaFoldDB" id="A0A7J6LW21"/>
<sequence length="117" mass="13210">MLHSDYQPGEVGLYWHPNELTPLGKESPGAQSTASDFTDSSSESTSDDIERVLDEQRRTLVQCLCNSLLEQTDTADFYRATKACQVLVDRTFEEVNNARRVGPNKITNRAMKRRGEN</sequence>
<evidence type="ECO:0000313" key="2">
    <source>
        <dbReference type="EMBL" id="KAF4663447.1"/>
    </source>
</evidence>
<evidence type="ECO:0000313" key="4">
    <source>
        <dbReference type="Proteomes" id="UP000570595"/>
    </source>
</evidence>
<evidence type="ECO:0000256" key="1">
    <source>
        <dbReference type="SAM" id="MobiDB-lite"/>
    </source>
</evidence>
<feature type="compositionally biased region" description="Low complexity" evidence="1">
    <location>
        <begin position="32"/>
        <end position="44"/>
    </location>
</feature>
<proteinExistence type="predicted"/>
<dbReference type="EMBL" id="JABANN010000113">
    <property type="protein sequence ID" value="KAF4670861.1"/>
    <property type="molecule type" value="Genomic_DNA"/>
</dbReference>
<reference evidence="4 5" key="1">
    <citation type="submission" date="2020-04" db="EMBL/GenBank/DDBJ databases">
        <title>Perkinsus olseni comparative genomics.</title>
        <authorList>
            <person name="Bogema D.R."/>
        </authorList>
    </citation>
    <scope>NUCLEOTIDE SEQUENCE [LARGE SCALE GENOMIC DNA]</scope>
    <source>
        <strain evidence="2">ATCC PRA-179</strain>
        <strain evidence="3">ATCC PRA-31</strain>
    </source>
</reference>
<evidence type="ECO:0000313" key="3">
    <source>
        <dbReference type="EMBL" id="KAF4670861.1"/>
    </source>
</evidence>
<dbReference type="Proteomes" id="UP000570595">
    <property type="component" value="Unassembled WGS sequence"/>
</dbReference>
<gene>
    <name evidence="3" type="ORF">FOL46_000592</name>
    <name evidence="2" type="ORF">FOZ61_001657</name>
</gene>
<name>A0A7J6LW21_PEROL</name>
<protein>
    <submittedName>
        <fullName evidence="2">Uncharacterized protein</fullName>
    </submittedName>
</protein>
<comment type="caution">
    <text evidence="2">The sequence shown here is derived from an EMBL/GenBank/DDBJ whole genome shotgun (WGS) entry which is preliminary data.</text>
</comment>
<dbReference type="EMBL" id="JABAHT010000142">
    <property type="protein sequence ID" value="KAF4663447.1"/>
    <property type="molecule type" value="Genomic_DNA"/>
</dbReference>
<feature type="region of interest" description="Disordered" evidence="1">
    <location>
        <begin position="13"/>
        <end position="51"/>
    </location>
</feature>
<evidence type="ECO:0000313" key="5">
    <source>
        <dbReference type="Proteomes" id="UP000572268"/>
    </source>
</evidence>
<organism evidence="2 4">
    <name type="scientific">Perkinsus olseni</name>
    <name type="common">Perkinsus atlanticus</name>
    <dbReference type="NCBI Taxonomy" id="32597"/>
    <lineage>
        <taxon>Eukaryota</taxon>
        <taxon>Sar</taxon>
        <taxon>Alveolata</taxon>
        <taxon>Perkinsozoa</taxon>
        <taxon>Perkinsea</taxon>
        <taxon>Perkinsida</taxon>
        <taxon>Perkinsidae</taxon>
        <taxon>Perkinsus</taxon>
    </lineage>
</organism>